<reference evidence="1" key="1">
    <citation type="submission" date="2020-03" db="EMBL/GenBank/DDBJ databases">
        <title>Transcriptomic Profiling of the Digestive Tract of the Rat Flea, Xenopsylla cheopis, Following Blood Feeding and Infection with Yersinia pestis.</title>
        <authorList>
            <person name="Bland D.M."/>
            <person name="Martens C.A."/>
            <person name="Virtaneva K."/>
            <person name="Kanakabandi K."/>
            <person name="Long D."/>
            <person name="Rosenke R."/>
            <person name="Saturday G.A."/>
            <person name="Hoyt F.H."/>
            <person name="Bruno D.P."/>
            <person name="Ribeiro J.M.C."/>
            <person name="Hinnebusch J."/>
        </authorList>
    </citation>
    <scope>NUCLEOTIDE SEQUENCE</scope>
</reference>
<dbReference type="InterPro" id="IPR029064">
    <property type="entry name" value="Ribosomal_eL30-like_sf"/>
</dbReference>
<dbReference type="Gene3D" id="3.30.1330.30">
    <property type="match status" value="1"/>
</dbReference>
<proteinExistence type="predicted"/>
<accession>A0A6M2DQV3</accession>
<protein>
    <submittedName>
        <fullName evidence="1">Putative product</fullName>
    </submittedName>
</protein>
<organism evidence="1">
    <name type="scientific">Xenopsylla cheopis</name>
    <name type="common">Oriental rat flea</name>
    <name type="synonym">Pulex cheopis</name>
    <dbReference type="NCBI Taxonomy" id="163159"/>
    <lineage>
        <taxon>Eukaryota</taxon>
        <taxon>Metazoa</taxon>
        <taxon>Ecdysozoa</taxon>
        <taxon>Arthropoda</taxon>
        <taxon>Hexapoda</taxon>
        <taxon>Insecta</taxon>
        <taxon>Pterygota</taxon>
        <taxon>Neoptera</taxon>
        <taxon>Endopterygota</taxon>
        <taxon>Siphonaptera</taxon>
        <taxon>Pulicidae</taxon>
        <taxon>Xenopsyllinae</taxon>
        <taxon>Xenopsylla</taxon>
    </lineage>
</organism>
<sequence length="141" mass="16218">MGETLGNVLVERESESHVSVHFGSNCVYVLIGHNTSVHFETVLVQRDSNKKATRLRELLLEALYVENGIVIIKIDANKKLSVWSKTSTSELLNFVMEQQLWTGDDMSDHQMNAREQRSVERNHETFFHNAFFPKAIRFPAQ</sequence>
<dbReference type="EMBL" id="GIIL01004993">
    <property type="protein sequence ID" value="NOV48719.1"/>
    <property type="molecule type" value="Transcribed_RNA"/>
</dbReference>
<name>A0A6M2DQV3_XENCH</name>
<dbReference type="AlphaFoldDB" id="A0A6M2DQV3"/>
<evidence type="ECO:0000313" key="1">
    <source>
        <dbReference type="EMBL" id="NOV48719.1"/>
    </source>
</evidence>